<dbReference type="OMA" id="HIEMAFF"/>
<dbReference type="AlphaFoldDB" id="E2AVI2"/>
<keyword evidence="2" id="KW-1185">Reference proteome</keyword>
<feature type="non-terminal residue" evidence="1">
    <location>
        <position position="1"/>
    </location>
</feature>
<dbReference type="EMBL" id="GL443121">
    <property type="protein sequence ID" value="EFN62557.1"/>
    <property type="molecule type" value="Genomic_DNA"/>
</dbReference>
<sequence>DLLYLLSHVFHVPNTPMWTGFNCKIIEDINPKQKVSYLTPINHSPTNIAVVKHTMEQAQKVGEECNQRYVQVTYDLAIAKIAYKIQSTSKPQFNNLFIHLGSFHLMMAFF</sequence>
<dbReference type="Proteomes" id="UP000000311">
    <property type="component" value="Unassembled WGS sequence"/>
</dbReference>
<dbReference type="STRING" id="104421.E2AVI2"/>
<dbReference type="PANTHER" id="PTHR46704:SF9">
    <property type="entry name" value="BHLH DOMAIN-CONTAINING PROTEIN"/>
    <property type="match status" value="1"/>
</dbReference>
<protein>
    <submittedName>
        <fullName evidence="1">Uncharacterized protein</fullName>
    </submittedName>
</protein>
<name>E2AVI2_CAMFO</name>
<feature type="non-terminal residue" evidence="1">
    <location>
        <position position="110"/>
    </location>
</feature>
<evidence type="ECO:0000313" key="1">
    <source>
        <dbReference type="EMBL" id="EFN62557.1"/>
    </source>
</evidence>
<dbReference type="PANTHER" id="PTHR46704">
    <property type="entry name" value="CXC DOMAIN-CONTAINING PROTEIN-RELATED"/>
    <property type="match status" value="1"/>
</dbReference>
<gene>
    <name evidence="1" type="ORF">EAG_04876</name>
</gene>
<accession>E2AVI2</accession>
<evidence type="ECO:0000313" key="2">
    <source>
        <dbReference type="Proteomes" id="UP000000311"/>
    </source>
</evidence>
<dbReference type="InParanoid" id="E2AVI2"/>
<proteinExistence type="predicted"/>
<reference evidence="1 2" key="1">
    <citation type="journal article" date="2010" name="Science">
        <title>Genomic comparison of the ants Camponotus floridanus and Harpegnathos saltator.</title>
        <authorList>
            <person name="Bonasio R."/>
            <person name="Zhang G."/>
            <person name="Ye C."/>
            <person name="Mutti N.S."/>
            <person name="Fang X."/>
            <person name="Qin N."/>
            <person name="Donahue G."/>
            <person name="Yang P."/>
            <person name="Li Q."/>
            <person name="Li C."/>
            <person name="Zhang P."/>
            <person name="Huang Z."/>
            <person name="Berger S.L."/>
            <person name="Reinberg D."/>
            <person name="Wang J."/>
            <person name="Liebig J."/>
        </authorList>
    </citation>
    <scope>NUCLEOTIDE SEQUENCE [LARGE SCALE GENOMIC DNA]</scope>
    <source>
        <strain evidence="2">C129</strain>
    </source>
</reference>
<organism evidence="2">
    <name type="scientific">Camponotus floridanus</name>
    <name type="common">Florida carpenter ant</name>
    <dbReference type="NCBI Taxonomy" id="104421"/>
    <lineage>
        <taxon>Eukaryota</taxon>
        <taxon>Metazoa</taxon>
        <taxon>Ecdysozoa</taxon>
        <taxon>Arthropoda</taxon>
        <taxon>Hexapoda</taxon>
        <taxon>Insecta</taxon>
        <taxon>Pterygota</taxon>
        <taxon>Neoptera</taxon>
        <taxon>Endopterygota</taxon>
        <taxon>Hymenoptera</taxon>
        <taxon>Apocrita</taxon>
        <taxon>Aculeata</taxon>
        <taxon>Formicoidea</taxon>
        <taxon>Formicidae</taxon>
        <taxon>Formicinae</taxon>
        <taxon>Camponotus</taxon>
    </lineage>
</organism>